<dbReference type="EMBL" id="CP097649">
    <property type="protein sequence ID" value="URI15532.1"/>
    <property type="molecule type" value="Genomic_DNA"/>
</dbReference>
<sequence length="157" mass="15857">MIQTLAALAALTLSAASPTPAAALAQSTQSPPAEAQPTAADLVLPGATAAPDCGPRPELSNIAFCVTAPLSAIGGLGDAYFARFQALGWLPADGDDNRVIFIRRREAGGCDGLQMLAFYDQDKPTTGTEPGYLAFAAVPGDVCASAPSATPPASEPQ</sequence>
<keyword evidence="3" id="KW-1185">Reference proteome</keyword>
<dbReference type="RefSeq" id="WP_249751638.1">
    <property type="nucleotide sequence ID" value="NZ_CP097298.1"/>
</dbReference>
<feature type="chain" id="PRO_5045110551" evidence="1">
    <location>
        <begin position="22"/>
        <end position="157"/>
    </location>
</feature>
<organism evidence="2 3">
    <name type="scientific">Brevundimonas albigilva</name>
    <dbReference type="NCBI Taxonomy" id="1312364"/>
    <lineage>
        <taxon>Bacteria</taxon>
        <taxon>Pseudomonadati</taxon>
        <taxon>Pseudomonadota</taxon>
        <taxon>Alphaproteobacteria</taxon>
        <taxon>Caulobacterales</taxon>
        <taxon>Caulobacteraceae</taxon>
        <taxon>Brevundimonas</taxon>
    </lineage>
</organism>
<accession>A0ABY4SPL5</accession>
<evidence type="ECO:0000313" key="2">
    <source>
        <dbReference type="EMBL" id="URI15532.1"/>
    </source>
</evidence>
<evidence type="ECO:0000313" key="3">
    <source>
        <dbReference type="Proteomes" id="UP001055429"/>
    </source>
</evidence>
<name>A0ABY4SPL5_9CAUL</name>
<keyword evidence="1" id="KW-0732">Signal</keyword>
<proteinExistence type="predicted"/>
<reference evidence="2" key="1">
    <citation type="submission" date="2022-05" db="EMBL/GenBank/DDBJ databases">
        <title>Brevundimonas albigilva TT17 genome sequence.</title>
        <authorList>
            <person name="Lee K."/>
            <person name="Son H."/>
        </authorList>
    </citation>
    <scope>NUCLEOTIDE SEQUENCE</scope>
    <source>
        <strain evidence="2">TT17</strain>
    </source>
</reference>
<feature type="signal peptide" evidence="1">
    <location>
        <begin position="1"/>
        <end position="21"/>
    </location>
</feature>
<protein>
    <submittedName>
        <fullName evidence="2">Uncharacterized protein</fullName>
    </submittedName>
</protein>
<dbReference type="Proteomes" id="UP001055429">
    <property type="component" value="Chromosome"/>
</dbReference>
<gene>
    <name evidence="2" type="ORF">M8231_00620</name>
</gene>
<evidence type="ECO:0000256" key="1">
    <source>
        <dbReference type="SAM" id="SignalP"/>
    </source>
</evidence>